<dbReference type="InterPro" id="IPR030662">
    <property type="entry name" value="DPH6/MJ0570"/>
</dbReference>
<keyword evidence="15" id="KW-1185">Reference proteome</keyword>
<dbReference type="UniPathway" id="UPA00559"/>
<dbReference type="EMBL" id="CAKKLH010000001">
    <property type="protein sequence ID" value="CAH0098098.1"/>
    <property type="molecule type" value="Genomic_DNA"/>
</dbReference>
<evidence type="ECO:0000256" key="7">
    <source>
        <dbReference type="ARBA" id="ARBA00022840"/>
    </source>
</evidence>
<accession>A0A8J2WBV7</accession>
<gene>
    <name evidence="14" type="ORF">DGAL_LOCUS145</name>
</gene>
<dbReference type="GO" id="GO:0017183">
    <property type="term" value="P:protein histidyl modification to diphthamide"/>
    <property type="evidence" value="ECO:0007669"/>
    <property type="project" value="UniProtKB-UniPathway"/>
</dbReference>
<evidence type="ECO:0000256" key="12">
    <source>
        <dbReference type="ARBA" id="ARBA00048108"/>
    </source>
</evidence>
<dbReference type="NCBIfam" id="TIGR00290">
    <property type="entry name" value="MJ0570_dom"/>
    <property type="match status" value="1"/>
</dbReference>
<dbReference type="SUPFAM" id="SSF52402">
    <property type="entry name" value="Adenine nucleotide alpha hydrolases-like"/>
    <property type="match status" value="1"/>
</dbReference>
<dbReference type="PANTHER" id="PTHR12196:SF2">
    <property type="entry name" value="DIPHTHINE--AMMONIA LIGASE"/>
    <property type="match status" value="1"/>
</dbReference>
<evidence type="ECO:0000313" key="15">
    <source>
        <dbReference type="Proteomes" id="UP000789390"/>
    </source>
</evidence>
<dbReference type="InterPro" id="IPR014729">
    <property type="entry name" value="Rossmann-like_a/b/a_fold"/>
</dbReference>
<dbReference type="CDD" id="cd06156">
    <property type="entry name" value="eu_AANH_C_2"/>
    <property type="match status" value="1"/>
</dbReference>
<evidence type="ECO:0000256" key="5">
    <source>
        <dbReference type="ARBA" id="ARBA00022598"/>
    </source>
</evidence>
<dbReference type="Gene3D" id="3.90.1490.10">
    <property type="entry name" value="putative n-type atp pyrophosphatase, domain 2"/>
    <property type="match status" value="1"/>
</dbReference>
<dbReference type="Gene3D" id="3.40.50.620">
    <property type="entry name" value="HUPs"/>
    <property type="match status" value="1"/>
</dbReference>
<proteinExistence type="inferred from homology"/>
<evidence type="ECO:0000256" key="2">
    <source>
        <dbReference type="ARBA" id="ARBA00008496"/>
    </source>
</evidence>
<dbReference type="CDD" id="cd01994">
    <property type="entry name" value="AANH_PF0828-like"/>
    <property type="match status" value="1"/>
</dbReference>
<evidence type="ECO:0000256" key="10">
    <source>
        <dbReference type="ARBA" id="ARBA00031552"/>
    </source>
</evidence>
<comment type="caution">
    <text evidence="14">The sequence shown here is derived from an EMBL/GenBank/DDBJ whole genome shotgun (WGS) entry which is preliminary data.</text>
</comment>
<evidence type="ECO:0000256" key="1">
    <source>
        <dbReference type="ARBA" id="ARBA00005156"/>
    </source>
</evidence>
<keyword evidence="6" id="KW-0547">Nucleotide-binding</keyword>
<dbReference type="EC" id="6.3.1.14" evidence="3"/>
<dbReference type="InterPro" id="IPR006175">
    <property type="entry name" value="YjgF/YER057c/UK114"/>
</dbReference>
<comment type="pathway">
    <text evidence="1">Protein modification; peptidyl-diphthamide biosynthesis.</text>
</comment>
<dbReference type="OrthoDB" id="686384at2759"/>
<dbReference type="SUPFAM" id="SSF55298">
    <property type="entry name" value="YjgF-like"/>
    <property type="match status" value="2"/>
</dbReference>
<dbReference type="FunFam" id="3.90.1490.10:FF:000001">
    <property type="entry name" value="Diphthine--ammonia ligase"/>
    <property type="match status" value="1"/>
</dbReference>
<dbReference type="Pfam" id="PF01902">
    <property type="entry name" value="Diphthami_syn_2"/>
    <property type="match status" value="1"/>
</dbReference>
<evidence type="ECO:0000313" key="14">
    <source>
        <dbReference type="EMBL" id="CAH0098098.1"/>
    </source>
</evidence>
<dbReference type="Proteomes" id="UP000789390">
    <property type="component" value="Unassembled WGS sequence"/>
</dbReference>
<dbReference type="InterPro" id="IPR002761">
    <property type="entry name" value="Diphthami_syn_dom"/>
</dbReference>
<evidence type="ECO:0000256" key="8">
    <source>
        <dbReference type="ARBA" id="ARBA00029814"/>
    </source>
</evidence>
<dbReference type="GO" id="GO:0017178">
    <property type="term" value="F:diphthine-ammonia ligase activity"/>
    <property type="evidence" value="ECO:0007669"/>
    <property type="project" value="UniProtKB-EC"/>
</dbReference>
<dbReference type="Pfam" id="PF01042">
    <property type="entry name" value="Ribonuc_L-PSP"/>
    <property type="match status" value="2"/>
</dbReference>
<evidence type="ECO:0000256" key="4">
    <source>
        <dbReference type="ARBA" id="ARBA00018426"/>
    </source>
</evidence>
<name>A0A8J2WBV7_9CRUS</name>
<comment type="catalytic activity">
    <reaction evidence="12">
        <text>diphthine-[translation elongation factor 2] + NH4(+) + ATP = diphthamide-[translation elongation factor 2] + AMP + diphosphate + H(+)</text>
        <dbReference type="Rhea" id="RHEA:19753"/>
        <dbReference type="Rhea" id="RHEA-COMP:10172"/>
        <dbReference type="Rhea" id="RHEA-COMP:10174"/>
        <dbReference type="ChEBI" id="CHEBI:15378"/>
        <dbReference type="ChEBI" id="CHEBI:16692"/>
        <dbReference type="ChEBI" id="CHEBI:28938"/>
        <dbReference type="ChEBI" id="CHEBI:30616"/>
        <dbReference type="ChEBI" id="CHEBI:33019"/>
        <dbReference type="ChEBI" id="CHEBI:82696"/>
        <dbReference type="ChEBI" id="CHEBI:456215"/>
        <dbReference type="EC" id="6.3.1.14"/>
    </reaction>
</comment>
<sequence length="652" mass="72952">MRTVALISGGKDSCFNMLQCIAAGHEIVALANLHPPLSYNESEILTVDEMDSYMYQTVGHDAIDLYSEATGLPLYREAIRGTSLQQGSDYIHENHDDEVEDLYRLLSHVKEMETIEAVSVGAILSNYQRVRVENVCNRLGLTTLSYLWQRDQEELLEEMIMSGMNSILIKVAALGLDPKKHLGKSLQHCQNELLELKAKFGLNVCGEGGEYETLTLDCPLFKKTIVVIESEVIPHSKDPFAPVAYLKFPKLSLADKDSTVSSDVKPITKPEDFCRYELASCCFDETSQEISSRFEFEKAETISFIGSSITNTGIIFIGGIIANSETDLTMMMNTLRGITENHGSSMKALLSVCLYIRDMADYLQINNIYSKYFDLNPPTRVCVQAPIKCYAMIEAIATLSVDRKRSMHVQSISHWAPANIGPYSQCVQVGDVFMISGQIGLIPGSMTLPNPANFVAECRLALRHAARVLSAMDTEISLKHAVQVVCFVRNEVHITLAQATWREYGGNVDQPIAFVVVCNLPKNALVEWQIWAHRAQGSTEKLTAIVSPSKQVGNIYVTKCEKLTALMCQLMDIPNNTNEWTTLNERLAKHLGQNHALRIFYKNNNVYTTTRAIFSLITHHFFLNLACALSVHERNGQFHRPSGMLRNPTQYV</sequence>
<dbReference type="AlphaFoldDB" id="A0A8J2WBV7"/>
<dbReference type="InterPro" id="IPR035959">
    <property type="entry name" value="RutC-like_sf"/>
</dbReference>
<evidence type="ECO:0000256" key="3">
    <source>
        <dbReference type="ARBA" id="ARBA00012089"/>
    </source>
</evidence>
<comment type="similarity">
    <text evidence="2">Belongs to the Diphthine--ammonia ligase family.</text>
</comment>
<evidence type="ECO:0000256" key="6">
    <source>
        <dbReference type="ARBA" id="ARBA00022741"/>
    </source>
</evidence>
<dbReference type="FunFam" id="3.40.50.620:FF:000069">
    <property type="entry name" value="diphthine--ammonia ligase"/>
    <property type="match status" value="1"/>
</dbReference>
<dbReference type="GO" id="GO:0005524">
    <property type="term" value="F:ATP binding"/>
    <property type="evidence" value="ECO:0007669"/>
    <property type="project" value="UniProtKB-KW"/>
</dbReference>
<keyword evidence="7" id="KW-0067">ATP-binding</keyword>
<organism evidence="14 15">
    <name type="scientific">Daphnia galeata</name>
    <dbReference type="NCBI Taxonomy" id="27404"/>
    <lineage>
        <taxon>Eukaryota</taxon>
        <taxon>Metazoa</taxon>
        <taxon>Ecdysozoa</taxon>
        <taxon>Arthropoda</taxon>
        <taxon>Crustacea</taxon>
        <taxon>Branchiopoda</taxon>
        <taxon>Diplostraca</taxon>
        <taxon>Cladocera</taxon>
        <taxon>Anomopoda</taxon>
        <taxon>Daphniidae</taxon>
        <taxon>Daphnia</taxon>
    </lineage>
</organism>
<dbReference type="Gene3D" id="3.30.1330.40">
    <property type="entry name" value="RutC-like"/>
    <property type="match status" value="2"/>
</dbReference>
<protein>
    <recommendedName>
        <fullName evidence="4">Diphthine--ammonia ligase</fullName>
        <ecNumber evidence="3">6.3.1.14</ecNumber>
    </recommendedName>
    <alternativeName>
        <fullName evidence="9">ATP-binding domain-containing protein 4</fullName>
    </alternativeName>
    <alternativeName>
        <fullName evidence="8">Diphthamide synthase</fullName>
    </alternativeName>
    <alternativeName>
        <fullName evidence="10">Diphthamide synthetase</fullName>
    </alternativeName>
    <alternativeName>
        <fullName evidence="11">Protein DPH6 homolog</fullName>
    </alternativeName>
</protein>
<dbReference type="FunFam" id="3.30.1330.40:FF:000010">
    <property type="entry name" value="Diphthine--ammonia ligase"/>
    <property type="match status" value="1"/>
</dbReference>
<reference evidence="14" key="1">
    <citation type="submission" date="2021-11" db="EMBL/GenBank/DDBJ databases">
        <authorList>
            <person name="Schell T."/>
        </authorList>
    </citation>
    <scope>NUCLEOTIDE SEQUENCE</scope>
    <source>
        <strain evidence="14">M5</strain>
    </source>
</reference>
<keyword evidence="5" id="KW-0436">Ligase</keyword>
<evidence type="ECO:0000256" key="9">
    <source>
        <dbReference type="ARBA" id="ARBA00031202"/>
    </source>
</evidence>
<evidence type="ECO:0000259" key="13">
    <source>
        <dbReference type="Pfam" id="PF01902"/>
    </source>
</evidence>
<feature type="domain" description="Diphthamide synthase" evidence="13">
    <location>
        <begin position="1"/>
        <end position="236"/>
    </location>
</feature>
<dbReference type="PANTHER" id="PTHR12196">
    <property type="entry name" value="DOMAIN OF UNKNOWN FUNCTION 71 DUF71 -CONTAINING PROTEIN"/>
    <property type="match status" value="1"/>
</dbReference>
<evidence type="ECO:0000256" key="11">
    <source>
        <dbReference type="ARBA" id="ARBA00032849"/>
    </source>
</evidence>